<sequence>MLDAARNTGERKPYLGNRAVQWGRIDVSAAGVVPMTRTDLHRYRLRHGDLLVCEGGEVGRAAIWQDQLDECYFQKSLHRLRPRGGKEGYDVRLMLAFLEHWAATGVFANYVTQTSIAHLPRDKFVDMPLPLLSPSEQEAIGRVLDDTDRLINALESLIAKKRLVKQGMLQQFFDRAGRAPTGENGVREERQLGDLLLRPPRYGINAAAVPLTSGTPTYIRITDIDDFGRFSAEVGVDHPQSVNYRLNQGELVFARTGASVGKSYLYDPRDGELVYAGFLINIAPDPNVLNPAFFALFAQTKGYWDWVARTSVRSGQPGINGREFAQLPIYAPKIEEQNVIASTVSDIDNEIAVLGLRLDKARLIRTGMMQELLTGRTRLPVQGEDDE</sequence>
<dbReference type="REBASE" id="305913">
    <property type="entry name" value="S.Sha12236I"/>
</dbReference>
<dbReference type="PANTHER" id="PTHR30408:SF12">
    <property type="entry name" value="TYPE I RESTRICTION ENZYME MJAVIII SPECIFICITY SUBUNIT"/>
    <property type="match status" value="1"/>
</dbReference>
<gene>
    <name evidence="5" type="ORF">CEB94_26545</name>
</gene>
<dbReference type="SUPFAM" id="SSF116734">
    <property type="entry name" value="DNA methylase specificity domain"/>
    <property type="match status" value="2"/>
</dbReference>
<dbReference type="PANTHER" id="PTHR30408">
    <property type="entry name" value="TYPE-1 RESTRICTION ENZYME ECOKI SPECIFICITY PROTEIN"/>
    <property type="match status" value="1"/>
</dbReference>
<evidence type="ECO:0000256" key="3">
    <source>
        <dbReference type="ARBA" id="ARBA00023125"/>
    </source>
</evidence>
<comment type="similarity">
    <text evidence="1">Belongs to the type-I restriction system S methylase family.</text>
</comment>
<dbReference type="AlphaFoldDB" id="A0A6G5RRI0"/>
<dbReference type="KEGG" id="shaw:CEB94_26545"/>
<organism evidence="5 6">
    <name type="scientific">Streptomyces hawaiiensis</name>
    <dbReference type="NCBI Taxonomy" id="67305"/>
    <lineage>
        <taxon>Bacteria</taxon>
        <taxon>Bacillati</taxon>
        <taxon>Actinomycetota</taxon>
        <taxon>Actinomycetes</taxon>
        <taxon>Kitasatosporales</taxon>
        <taxon>Streptomycetaceae</taxon>
        <taxon>Streptomyces</taxon>
    </lineage>
</organism>
<dbReference type="Proteomes" id="UP000495940">
    <property type="component" value="Chromosome"/>
</dbReference>
<keyword evidence="2" id="KW-0680">Restriction system</keyword>
<keyword evidence="5" id="KW-0255">Endonuclease</keyword>
<dbReference type="GO" id="GO:0004519">
    <property type="term" value="F:endonuclease activity"/>
    <property type="evidence" value="ECO:0007669"/>
    <property type="project" value="UniProtKB-KW"/>
</dbReference>
<dbReference type="InterPro" id="IPR052021">
    <property type="entry name" value="Type-I_RS_S_subunit"/>
</dbReference>
<proteinExistence type="inferred from homology"/>
<dbReference type="InterPro" id="IPR044946">
    <property type="entry name" value="Restrct_endonuc_typeI_TRD_sf"/>
</dbReference>
<evidence type="ECO:0000256" key="1">
    <source>
        <dbReference type="ARBA" id="ARBA00010923"/>
    </source>
</evidence>
<dbReference type="Pfam" id="PF01420">
    <property type="entry name" value="Methylase_S"/>
    <property type="match status" value="1"/>
</dbReference>
<feature type="domain" description="Type I restriction modification DNA specificity" evidence="4">
    <location>
        <begin position="243"/>
        <end position="351"/>
    </location>
</feature>
<evidence type="ECO:0000259" key="4">
    <source>
        <dbReference type="Pfam" id="PF01420"/>
    </source>
</evidence>
<dbReference type="EMBL" id="CP021978">
    <property type="protein sequence ID" value="QCD60778.1"/>
    <property type="molecule type" value="Genomic_DNA"/>
</dbReference>
<keyword evidence="3" id="KW-0238">DNA-binding</keyword>
<keyword evidence="6" id="KW-1185">Reference proteome</keyword>
<reference evidence="5 6" key="1">
    <citation type="submission" date="2017-06" db="EMBL/GenBank/DDBJ databases">
        <title>Complete Genome Sequence of Streptomyces hawaiiensis NRRL 15010 and insights into acyldepsipeptides biosynthesis.</title>
        <authorList>
            <person name="Mariita R.M."/>
            <person name="Sello J.K."/>
        </authorList>
    </citation>
    <scope>NUCLEOTIDE SEQUENCE [LARGE SCALE GENOMIC DNA]</scope>
    <source>
        <strain evidence="5 6">ATCC 12236</strain>
    </source>
</reference>
<dbReference type="InterPro" id="IPR000055">
    <property type="entry name" value="Restrct_endonuc_typeI_TRD"/>
</dbReference>
<dbReference type="GO" id="GO:0009307">
    <property type="term" value="P:DNA restriction-modification system"/>
    <property type="evidence" value="ECO:0007669"/>
    <property type="project" value="UniProtKB-KW"/>
</dbReference>
<dbReference type="CDD" id="cd17521">
    <property type="entry name" value="RMtype1_S_Sau13435ORF2165P_TRD2-CR2_like"/>
    <property type="match status" value="1"/>
</dbReference>
<protein>
    <submittedName>
        <fullName evidence="5">Restriction endonuclease subunit S</fullName>
    </submittedName>
</protein>
<keyword evidence="5" id="KW-0540">Nuclease</keyword>
<evidence type="ECO:0000313" key="6">
    <source>
        <dbReference type="Proteomes" id="UP000495940"/>
    </source>
</evidence>
<dbReference type="GO" id="GO:0003677">
    <property type="term" value="F:DNA binding"/>
    <property type="evidence" value="ECO:0007669"/>
    <property type="project" value="UniProtKB-KW"/>
</dbReference>
<dbReference type="Gene3D" id="3.90.220.20">
    <property type="entry name" value="DNA methylase specificity domains"/>
    <property type="match status" value="2"/>
</dbReference>
<evidence type="ECO:0000313" key="5">
    <source>
        <dbReference type="EMBL" id="QCD60778.1"/>
    </source>
</evidence>
<accession>A0A6G5RRI0</accession>
<name>A0A6G5RRI0_9ACTN</name>
<keyword evidence="5" id="KW-0378">Hydrolase</keyword>
<evidence type="ECO:0000256" key="2">
    <source>
        <dbReference type="ARBA" id="ARBA00022747"/>
    </source>
</evidence>